<feature type="compositionally biased region" description="Polar residues" evidence="2">
    <location>
        <begin position="602"/>
        <end position="615"/>
    </location>
</feature>
<feature type="compositionally biased region" description="Basic and acidic residues" evidence="2">
    <location>
        <begin position="1446"/>
        <end position="1456"/>
    </location>
</feature>
<dbReference type="PANTHER" id="PTHR14445">
    <property type="entry name" value="GRB10 INTERACTING GYF PROTEIN"/>
    <property type="match status" value="1"/>
</dbReference>
<dbReference type="InterPro" id="IPR035445">
    <property type="entry name" value="GYF-like_dom_sf"/>
</dbReference>
<dbReference type="Pfam" id="PF02213">
    <property type="entry name" value="GYF"/>
    <property type="match status" value="1"/>
</dbReference>
<feature type="compositionally biased region" description="Gly residues" evidence="2">
    <location>
        <begin position="517"/>
        <end position="528"/>
    </location>
</feature>
<feature type="region of interest" description="Disordered" evidence="2">
    <location>
        <begin position="996"/>
        <end position="1050"/>
    </location>
</feature>
<feature type="compositionally biased region" description="Low complexity" evidence="2">
    <location>
        <begin position="1"/>
        <end position="15"/>
    </location>
</feature>
<feature type="compositionally biased region" description="Low complexity" evidence="2">
    <location>
        <begin position="38"/>
        <end position="50"/>
    </location>
</feature>
<protein>
    <recommendedName>
        <fullName evidence="3">GYF domain-containing protein</fullName>
    </recommendedName>
</protein>
<feature type="region of interest" description="Disordered" evidence="2">
    <location>
        <begin position="1089"/>
        <end position="1148"/>
    </location>
</feature>
<proteinExistence type="predicted"/>
<evidence type="ECO:0000313" key="4">
    <source>
        <dbReference type="EMBL" id="RFU29861.1"/>
    </source>
</evidence>
<feature type="region of interest" description="Disordered" evidence="2">
    <location>
        <begin position="1"/>
        <end position="89"/>
    </location>
</feature>
<feature type="compositionally biased region" description="Low complexity" evidence="2">
    <location>
        <begin position="213"/>
        <end position="222"/>
    </location>
</feature>
<gene>
    <name evidence="4" type="ORF">B7463_g6465</name>
</gene>
<dbReference type="InterPro" id="IPR051640">
    <property type="entry name" value="GRB10-interact_GYF"/>
</dbReference>
<feature type="compositionally biased region" description="Low complexity" evidence="2">
    <location>
        <begin position="1001"/>
        <end position="1014"/>
    </location>
</feature>
<feature type="non-terminal residue" evidence="4">
    <location>
        <position position="1"/>
    </location>
</feature>
<feature type="region of interest" description="Disordered" evidence="2">
    <location>
        <begin position="781"/>
        <end position="813"/>
    </location>
</feature>
<evidence type="ECO:0000256" key="2">
    <source>
        <dbReference type="SAM" id="MobiDB-lite"/>
    </source>
</evidence>
<reference evidence="4 5" key="1">
    <citation type="submission" date="2018-05" db="EMBL/GenBank/DDBJ databases">
        <title>Draft genome sequence of Scytalidium lignicola DSM 105466, a ubiquitous saprotrophic fungus.</title>
        <authorList>
            <person name="Buettner E."/>
            <person name="Gebauer A.M."/>
            <person name="Hofrichter M."/>
            <person name="Liers C."/>
            <person name="Kellner H."/>
        </authorList>
    </citation>
    <scope>NUCLEOTIDE SEQUENCE [LARGE SCALE GENOMIC DNA]</scope>
    <source>
        <strain evidence="4 5">DSM 105466</strain>
    </source>
</reference>
<dbReference type="GO" id="GO:0005829">
    <property type="term" value="C:cytosol"/>
    <property type="evidence" value="ECO:0007669"/>
    <property type="project" value="TreeGrafter"/>
</dbReference>
<feature type="region of interest" description="Disordered" evidence="2">
    <location>
        <begin position="1421"/>
        <end position="1471"/>
    </location>
</feature>
<dbReference type="SMART" id="SM00444">
    <property type="entry name" value="GYF"/>
    <property type="match status" value="1"/>
</dbReference>
<dbReference type="Proteomes" id="UP000258309">
    <property type="component" value="Unassembled WGS sequence"/>
</dbReference>
<feature type="compositionally biased region" description="Low complexity" evidence="2">
    <location>
        <begin position="544"/>
        <end position="565"/>
    </location>
</feature>
<feature type="coiled-coil region" evidence="1">
    <location>
        <begin position="1154"/>
        <end position="1182"/>
    </location>
</feature>
<feature type="compositionally biased region" description="Polar residues" evidence="2">
    <location>
        <begin position="51"/>
        <end position="89"/>
    </location>
</feature>
<feature type="compositionally biased region" description="Low complexity" evidence="2">
    <location>
        <begin position="1021"/>
        <end position="1039"/>
    </location>
</feature>
<feature type="region of interest" description="Disordered" evidence="2">
    <location>
        <begin position="1187"/>
        <end position="1216"/>
    </location>
</feature>
<feature type="compositionally biased region" description="Low complexity" evidence="2">
    <location>
        <begin position="794"/>
        <end position="811"/>
    </location>
</feature>
<feature type="domain" description="GYF" evidence="3">
    <location>
        <begin position="709"/>
        <end position="757"/>
    </location>
</feature>
<feature type="compositionally biased region" description="Basic and acidic residues" evidence="2">
    <location>
        <begin position="259"/>
        <end position="278"/>
    </location>
</feature>
<feature type="compositionally biased region" description="Pro residues" evidence="2">
    <location>
        <begin position="1089"/>
        <end position="1103"/>
    </location>
</feature>
<feature type="compositionally biased region" description="Polar residues" evidence="2">
    <location>
        <begin position="285"/>
        <end position="324"/>
    </location>
</feature>
<dbReference type="PROSITE" id="PS50829">
    <property type="entry name" value="GYF"/>
    <property type="match status" value="1"/>
</dbReference>
<accession>A0A3E2H9N1</accession>
<feature type="region of interest" description="Disordered" evidence="2">
    <location>
        <begin position="119"/>
        <end position="155"/>
    </location>
</feature>
<keyword evidence="5" id="KW-1185">Reference proteome</keyword>
<evidence type="ECO:0000313" key="5">
    <source>
        <dbReference type="Proteomes" id="UP000258309"/>
    </source>
</evidence>
<dbReference type="STRING" id="5539.A0A3E2H9N1"/>
<evidence type="ECO:0000256" key="1">
    <source>
        <dbReference type="SAM" id="Coils"/>
    </source>
</evidence>
<dbReference type="OMA" id="GNTQGPW"/>
<dbReference type="Gene3D" id="3.30.1490.40">
    <property type="match status" value="1"/>
</dbReference>
<name>A0A3E2H9N1_SCYLI</name>
<dbReference type="SUPFAM" id="SSF55277">
    <property type="entry name" value="GYF domain"/>
    <property type="match status" value="1"/>
</dbReference>
<keyword evidence="1" id="KW-0175">Coiled coil</keyword>
<feature type="compositionally biased region" description="Polar residues" evidence="2">
    <location>
        <begin position="1196"/>
        <end position="1214"/>
    </location>
</feature>
<feature type="compositionally biased region" description="Low complexity" evidence="2">
    <location>
        <begin position="681"/>
        <end position="693"/>
    </location>
</feature>
<sequence>MPSSFASAAAGQAASRDPRTTRGDGRTSGDWSRRDTRTTNGTLTLRRSSTAPYGQQSSQGDSVLPAQNSDIQGSSQQPTNTMYEQSTETRYSKDQLLDIFRSNQGSETANGDVSRLFTSTWDPGHSNGANGRGWGKTNDSRETHGPEVCWDQNGTVQPIGLEEMSALEKSIFSGDVNSPLKPPPLNTKDQNASGSGVNGRKTSVSQGQGGSSFGLTSPSSRPGTRRRETSDSLYSAGLASPSGTGRFSKDDTSPFFNRKLNETKEGLDDREGDNKRDIGFGGLMRSNTGNIPSNGPASPWSSGPVNPTITPMGNFGSFSLNPTTPVEKRPGFGSLRGESRLAHLMPKENSEDTSSKATERSWRSRPRTDTDPFAEDSAPPGGTIPAKTQGIDTPVRGSNSMTDFGMTDLPGFREAQRNQNQHTPARHGENEPLSPMDTNPYRSPHDDRTETDDSSFDGEAHQHSRLQGLGGVPEHPRDAFAGLPRSLSGAPFEGSDRSQTSSAGGSRAFPGMSGLPSLGGLGGLGGWPTSGNTAGTPDREHRAGFPGPFGSSLFGPMGDLQSPSLGGLGGMFGPGGVPNLPGSGTVGRGSKLGSLFPAAMQAQMQGSENETSTDSGDVRHSGGFGTIGRNFPPRETGSPIRAGRSAFEEMFQQGETARNQAPFSTSDSNPAQTASSFPKPSSGQGSTSAESSSNQLPAAQQRVMVMPDRMRWVYLDPQGQVQGPWSGLEMHDWYKASFFTPDLSVKKLEDGEFEPLGQLIRRIGNSREPFLVPQIGIPHGPPTTQPGAPFSGNPGAAQPGAVQPPFAGAFPSFGTTLTAEQQNNLERRKQEEQYLMARQREFLAQQQVNMKQLQMGALPASLNHHSSAHSLQSQPSFGSMTSPIGMPPQAPIPPVAGFFDSHSRQALAPGPGPIPPDFFREEEFARLSLQDRQQLFGPGAPAVPGHAANQSQQLAAMLSQQQTEQRETVRLEQLNRDDPQAFKARLREFEQLRAQHDAEEATAAQAAGPASAEPIAPPPQANQQVQAEPKETQTTQVTVVKEKEKDLEREKEVLSLTQQVQKAASAKQSQTAAAQPESPWAKINTSLPMPFPPPPQSTTPLPAPTAQRRGPHLPDTFNESRSRSETPEVAAPPPLAPWAKESVEMPKGPSLKEIQEAEAKKAAKAEEAAAAARRIIQEQELKLLTTQPMSPVPGLPTSSTWASGNTPTTPSGATSAWAKPNAIKAQTAANNIAAAKKTLADIQREEELRKQKLAAATAAATSSAGISTGKRYADLASKTTPPSVPGGSAWSTVGAGGKVKVPTGPAAVAPTATVRAVSGTAVPVTTAARVARPAQTPRSSTSSQSAANAAHEEFMKWAKGSLVKGLNSNINVDDFVLMLSTFPPEASIIADSIYSNSQLMDGRRFAEEYLRRRKLSEKGIVEPANTGSSTTFAAAASDKSGGWSEVAKKNPPKEEPAAGFKVVPNKKKGKK</sequence>
<feature type="compositionally biased region" description="Basic and acidic residues" evidence="2">
    <location>
        <begin position="337"/>
        <end position="370"/>
    </location>
</feature>
<feature type="region of interest" description="Disordered" evidence="2">
    <location>
        <begin position="600"/>
        <end position="640"/>
    </location>
</feature>
<feature type="region of interest" description="Disordered" evidence="2">
    <location>
        <begin position="887"/>
        <end position="918"/>
    </location>
</feature>
<comment type="caution">
    <text evidence="4">The sequence shown here is derived from an EMBL/GenBank/DDBJ whole genome shotgun (WGS) entry which is preliminary data.</text>
</comment>
<feature type="non-terminal residue" evidence="4">
    <location>
        <position position="1471"/>
    </location>
</feature>
<feature type="region of interest" description="Disordered" evidence="2">
    <location>
        <begin position="653"/>
        <end position="697"/>
    </location>
</feature>
<dbReference type="EMBL" id="NCSJ02000115">
    <property type="protein sequence ID" value="RFU29861.1"/>
    <property type="molecule type" value="Genomic_DNA"/>
</dbReference>
<dbReference type="OrthoDB" id="48509at2759"/>
<feature type="compositionally biased region" description="Polar residues" evidence="2">
    <location>
        <begin position="653"/>
        <end position="679"/>
    </location>
</feature>
<dbReference type="PANTHER" id="PTHR14445:SF36">
    <property type="entry name" value="FI03272P-RELATED"/>
    <property type="match status" value="1"/>
</dbReference>
<feature type="compositionally biased region" description="Basic and acidic residues" evidence="2">
    <location>
        <begin position="1040"/>
        <end position="1050"/>
    </location>
</feature>
<feature type="region of interest" description="Disordered" evidence="2">
    <location>
        <begin position="173"/>
        <end position="571"/>
    </location>
</feature>
<organism evidence="4 5">
    <name type="scientific">Scytalidium lignicola</name>
    <name type="common">Hyphomycete</name>
    <dbReference type="NCBI Taxonomy" id="5539"/>
    <lineage>
        <taxon>Eukaryota</taxon>
        <taxon>Fungi</taxon>
        <taxon>Dikarya</taxon>
        <taxon>Ascomycota</taxon>
        <taxon>Pezizomycotina</taxon>
        <taxon>Leotiomycetes</taxon>
        <taxon>Leotiomycetes incertae sedis</taxon>
        <taxon>Scytalidium</taxon>
    </lineage>
</organism>
<feature type="compositionally biased region" description="Low complexity" evidence="2">
    <location>
        <begin position="1424"/>
        <end position="1437"/>
    </location>
</feature>
<dbReference type="InterPro" id="IPR003169">
    <property type="entry name" value="GYF"/>
</dbReference>
<feature type="compositionally biased region" description="Basic and acidic residues" evidence="2">
    <location>
        <begin position="16"/>
        <end position="37"/>
    </location>
</feature>
<evidence type="ECO:0000259" key="3">
    <source>
        <dbReference type="PROSITE" id="PS50829"/>
    </source>
</evidence>